<feature type="transmembrane region" description="Helical" evidence="1">
    <location>
        <begin position="25"/>
        <end position="47"/>
    </location>
</feature>
<evidence type="ECO:0000313" key="3">
    <source>
        <dbReference type="Proteomes" id="UP000178176"/>
    </source>
</evidence>
<evidence type="ECO:0000313" key="2">
    <source>
        <dbReference type="EMBL" id="OGC91881.1"/>
    </source>
</evidence>
<evidence type="ECO:0000256" key="1">
    <source>
        <dbReference type="SAM" id="Phobius"/>
    </source>
</evidence>
<keyword evidence="1" id="KW-0472">Membrane</keyword>
<proteinExistence type="predicted"/>
<evidence type="ECO:0008006" key="4">
    <source>
        <dbReference type="Google" id="ProtNLM"/>
    </source>
</evidence>
<keyword evidence="1" id="KW-1133">Transmembrane helix</keyword>
<dbReference type="PANTHER" id="PTHR41386">
    <property type="entry name" value="INTEGRAL MEMBRANE PROTEIN-RELATED"/>
    <property type="match status" value="1"/>
</dbReference>
<comment type="caution">
    <text evidence="2">The sequence shown here is derived from an EMBL/GenBank/DDBJ whole genome shotgun (WGS) entry which is preliminary data.</text>
</comment>
<accession>A0A1F4YD67</accession>
<dbReference type="PANTHER" id="PTHR41386:SF1">
    <property type="entry name" value="MEMBRANE PROTEIN"/>
    <property type="match status" value="1"/>
</dbReference>
<reference evidence="2 3" key="1">
    <citation type="journal article" date="2016" name="Nat. Commun.">
        <title>Thousands of microbial genomes shed light on interconnected biogeochemical processes in an aquifer system.</title>
        <authorList>
            <person name="Anantharaman K."/>
            <person name="Brown C.T."/>
            <person name="Hug L.A."/>
            <person name="Sharon I."/>
            <person name="Castelle C.J."/>
            <person name="Probst A.J."/>
            <person name="Thomas B.C."/>
            <person name="Singh A."/>
            <person name="Wilkins M.J."/>
            <person name="Karaoz U."/>
            <person name="Brodie E.L."/>
            <person name="Williams K.H."/>
            <person name="Hubbard S.S."/>
            <person name="Banfield J.F."/>
        </authorList>
    </citation>
    <scope>NUCLEOTIDE SEQUENCE [LARGE SCALE GENOMIC DNA]</scope>
</reference>
<dbReference type="Proteomes" id="UP000178176">
    <property type="component" value="Unassembled WGS sequence"/>
</dbReference>
<dbReference type="Pfam" id="PF06210">
    <property type="entry name" value="DUF1003"/>
    <property type="match status" value="1"/>
</dbReference>
<dbReference type="InterPro" id="IPR010406">
    <property type="entry name" value="DUF1003"/>
</dbReference>
<organism evidence="2 3">
    <name type="scientific">Candidatus Amesbacteria bacterium RIFCSPHIGHO2_01_FULL_48_32b</name>
    <dbReference type="NCBI Taxonomy" id="1797253"/>
    <lineage>
        <taxon>Bacteria</taxon>
        <taxon>Candidatus Amesiibacteriota</taxon>
    </lineage>
</organism>
<name>A0A1F4YD67_9BACT</name>
<dbReference type="AlphaFoldDB" id="A0A1F4YD67"/>
<feature type="transmembrane region" description="Helical" evidence="1">
    <location>
        <begin position="62"/>
        <end position="84"/>
    </location>
</feature>
<gene>
    <name evidence="2" type="ORF">A2876_03975</name>
</gene>
<keyword evidence="1" id="KW-0812">Transmembrane</keyword>
<dbReference type="EMBL" id="MEXH01000027">
    <property type="protein sequence ID" value="OGC91881.1"/>
    <property type="molecule type" value="Genomic_DNA"/>
</dbReference>
<sequence>MPAFHSFESKLQKNRRFTERLADDINRTAGSFGFFLLNAAAFIFWIIMNTGQIPGLPVIDPYPFTFLTMLVSLEAIFLAIFVLMSQNRQAAIDSLREEIHLQVNQIAEREITKTLSLIHEIHQKVVSPKSSDPQLEHMLKTLDTTQIEQQLEKELGPSPLVISDLFNRLEKRIFPWQTSSK</sequence>
<protein>
    <recommendedName>
        <fullName evidence="4">DUF1003 domain-containing protein</fullName>
    </recommendedName>
</protein>